<proteinExistence type="predicted"/>
<reference evidence="3" key="1">
    <citation type="submission" date="2018-02" db="EMBL/GenBank/DDBJ databases">
        <authorList>
            <person name="Cohen D.B."/>
            <person name="Kent A.D."/>
        </authorList>
    </citation>
    <scope>NUCLEOTIDE SEQUENCE</scope>
</reference>
<dbReference type="Gene3D" id="3.30.420.10">
    <property type="entry name" value="Ribonuclease H-like superfamily/Ribonuclease H"/>
    <property type="match status" value="1"/>
</dbReference>
<dbReference type="SUPFAM" id="SSF50630">
    <property type="entry name" value="Acid proteases"/>
    <property type="match status" value="1"/>
</dbReference>
<feature type="compositionally biased region" description="Basic and acidic residues" evidence="1">
    <location>
        <begin position="184"/>
        <end position="208"/>
    </location>
</feature>
<dbReference type="GO" id="GO:0003676">
    <property type="term" value="F:nucleic acid binding"/>
    <property type="evidence" value="ECO:0007669"/>
    <property type="project" value="InterPro"/>
</dbReference>
<feature type="region of interest" description="Disordered" evidence="1">
    <location>
        <begin position="1"/>
        <end position="26"/>
    </location>
</feature>
<gene>
    <name evidence="3" type="ORF">FSB_LOCUS34086</name>
</gene>
<dbReference type="Pfam" id="PF00665">
    <property type="entry name" value="rve"/>
    <property type="match status" value="1"/>
</dbReference>
<dbReference type="InterPro" id="IPR021109">
    <property type="entry name" value="Peptidase_aspartic_dom_sf"/>
</dbReference>
<sequence length="1336" mass="149106">MMGKTKQGLKRPRKLPWPPKLPPLKSSDHCSPALRWSLFIFNIELRKIGLEPSRSETPEGSTISHQVAQQAWCRVLGSTSPSNRFSLWAATMPPKKSTRQNSVVNSHVEVESHGHSHTMGETHAPGGGHVPGGENPFGDGHVLGGGEIPVSGPQQMTLMFEMIKGMQQTQAELAESLKQLKEVNSNKEDHQNKNDNCNHEERESHNRNDAPFVTMFDVTDLLKQERERPPKEPRHFVRKPPYPIEFLKEPYPEKYDTPTFAFFDGRKGSAIEHINKFLDSMGPFVAHGELCLWEFSKSLVDRAYTWYTVLLIGSIRTWEDMVESFCSKYFHAEEKITLVNLHSTRQLIGEDLVKYIHHFRDVSLDFHVKCQEGELVEVCIDNMLPEFRAHLENLDISRFAPLLQKARKTAVCIKPQVEKGRDKKGPPQALTVSTTATASGSKRKNSTEKVYEEPPPLPFTAEEMMAIFDKWVKYEVIKLPQVTKQPTVEEKKDLQAVVSVVIHGNVSDMEIEESAAASYSLVPATVRTLQKSPKFKSLFNQLGFGPEARNAATKALITITAESGATCFKVEAHASRAFLETTNAITFTDEDMEVQHPDHRRPLYLFAVVKDVQVRRALVDTGSCLNLIPLSTLQAANVSQQKIQGSPIEVTGFGGVTKYTMGHVQLVLRIGSIVALTRFHVVNAEAPYHVLLGRLWLHKHKLVSSTYHQCVKGRLNGKPIRIAANSSPFDQTEAHFVEAALYDELSSTGDPSIVKPYVFAWDYDEMPEIDPGLVAHSLNVELGTRPVVQPEENFPHRSGSPDYTRSEKATCCWPVLSGRLARWLLQLSQYEIITETSTAIKSQAIADLLAQFPGEDSSSISHEVPGGVGEELLTDLVDSIWTLKFNGSSTSSSSGAGIVLIREDGETIAKSFKLDFSCSNNASGIRGLHNQGEFSLKEPSLTPYRALAQQLEEKFDTFEIFHAMRCGNHYADALATLGSQISFEGPKIDVTINKRSVPITNLLKEEFEEHHLDTEDWRTTIKAKLMSPEGVADLKTFKDYVLIAGVLYRRLPGGVLARCVSLRDGSKKTHRSPGEVFQHESDQVYATFVFSDWRTPFLEYLIENILPQTSKVATRLKKLATRKTQAHFVKSCHTCQLQTSLIHTHPTSLQNMATPWPFHTWGLDHIGPINPPSDRYIWILVATEYFSKWVEAIPLRKATGAAMANFIRDHIITRFGIPHKIISDNGTPFVNKNVREVLKHYPDQASADPRLITPKAIGQAEATNRMAYRSSTKTVTGFTPFSLVYGTDAIAPTELLVPSPRILHGMDLEADADICAEARVADLESLGGSKRAGPSS</sequence>
<dbReference type="EMBL" id="OIVN01002758">
    <property type="protein sequence ID" value="SPD06204.1"/>
    <property type="molecule type" value="Genomic_DNA"/>
</dbReference>
<dbReference type="Gene3D" id="2.40.70.10">
    <property type="entry name" value="Acid Proteases"/>
    <property type="match status" value="1"/>
</dbReference>
<evidence type="ECO:0000256" key="1">
    <source>
        <dbReference type="SAM" id="MobiDB-lite"/>
    </source>
</evidence>
<protein>
    <recommendedName>
        <fullName evidence="2">Integrase catalytic domain-containing protein</fullName>
    </recommendedName>
</protein>
<dbReference type="PANTHER" id="PTHR48475">
    <property type="entry name" value="RIBONUCLEASE H"/>
    <property type="match status" value="1"/>
</dbReference>
<dbReference type="InterPro" id="IPR012337">
    <property type="entry name" value="RNaseH-like_sf"/>
</dbReference>
<dbReference type="PROSITE" id="PS50994">
    <property type="entry name" value="INTEGRASE"/>
    <property type="match status" value="1"/>
</dbReference>
<dbReference type="SUPFAM" id="SSF53098">
    <property type="entry name" value="Ribonuclease H-like"/>
    <property type="match status" value="1"/>
</dbReference>
<organism evidence="3">
    <name type="scientific">Fagus sylvatica</name>
    <name type="common">Beechnut</name>
    <dbReference type="NCBI Taxonomy" id="28930"/>
    <lineage>
        <taxon>Eukaryota</taxon>
        <taxon>Viridiplantae</taxon>
        <taxon>Streptophyta</taxon>
        <taxon>Embryophyta</taxon>
        <taxon>Tracheophyta</taxon>
        <taxon>Spermatophyta</taxon>
        <taxon>Magnoliopsida</taxon>
        <taxon>eudicotyledons</taxon>
        <taxon>Gunneridae</taxon>
        <taxon>Pentapetalae</taxon>
        <taxon>rosids</taxon>
        <taxon>fabids</taxon>
        <taxon>Fagales</taxon>
        <taxon>Fagaceae</taxon>
        <taxon>Fagus</taxon>
    </lineage>
</organism>
<feature type="region of interest" description="Disordered" evidence="1">
    <location>
        <begin position="184"/>
        <end position="210"/>
    </location>
</feature>
<feature type="domain" description="Integrase catalytic" evidence="2">
    <location>
        <begin position="1153"/>
        <end position="1266"/>
    </location>
</feature>
<dbReference type="PANTHER" id="PTHR48475:SF1">
    <property type="entry name" value="RNASE H TYPE-1 DOMAIN-CONTAINING PROTEIN"/>
    <property type="match status" value="1"/>
</dbReference>
<dbReference type="GO" id="GO:0015074">
    <property type="term" value="P:DNA integration"/>
    <property type="evidence" value="ECO:0007669"/>
    <property type="project" value="InterPro"/>
</dbReference>
<dbReference type="InterPro" id="IPR001584">
    <property type="entry name" value="Integrase_cat-core"/>
</dbReference>
<dbReference type="CDD" id="cd00303">
    <property type="entry name" value="retropepsin_like"/>
    <property type="match status" value="1"/>
</dbReference>
<evidence type="ECO:0000313" key="3">
    <source>
        <dbReference type="EMBL" id="SPD06204.1"/>
    </source>
</evidence>
<name>A0A2N9H3T7_FAGSY</name>
<dbReference type="Pfam" id="PF03732">
    <property type="entry name" value="Retrotrans_gag"/>
    <property type="match status" value="1"/>
</dbReference>
<accession>A0A2N9H3T7</accession>
<feature type="compositionally biased region" description="Polar residues" evidence="1">
    <location>
        <begin position="430"/>
        <end position="440"/>
    </location>
</feature>
<evidence type="ECO:0000259" key="2">
    <source>
        <dbReference type="PROSITE" id="PS50994"/>
    </source>
</evidence>
<dbReference type="InterPro" id="IPR036397">
    <property type="entry name" value="RNaseH_sf"/>
</dbReference>
<feature type="region of interest" description="Disordered" evidence="1">
    <location>
        <begin position="418"/>
        <end position="455"/>
    </location>
</feature>
<dbReference type="InterPro" id="IPR005162">
    <property type="entry name" value="Retrotrans_gag_dom"/>
</dbReference>